<protein>
    <submittedName>
        <fullName evidence="3">Tripartite tricarboxylate transporter substrate-binding protein</fullName>
    </submittedName>
</protein>
<comment type="similarity">
    <text evidence="1">Belongs to the UPF0065 (bug) family.</text>
</comment>
<keyword evidence="2" id="KW-0732">Signal</keyword>
<accession>A0ABT3NW52</accession>
<reference evidence="3 4" key="1">
    <citation type="submission" date="2022-10" db="EMBL/GenBank/DDBJ databases">
        <title>Roseococcus glaciei nov., sp. nov., isolated from glacier.</title>
        <authorList>
            <person name="Liu Q."/>
            <person name="Xin Y.-H."/>
        </authorList>
    </citation>
    <scope>NUCLEOTIDE SEQUENCE [LARGE SCALE GENOMIC DNA]</scope>
    <source>
        <strain evidence="3 4">MDT2-1-1</strain>
    </source>
</reference>
<dbReference type="RefSeq" id="WP_301590417.1">
    <property type="nucleotide sequence ID" value="NZ_JAPFQI010000008.1"/>
</dbReference>
<evidence type="ECO:0000256" key="1">
    <source>
        <dbReference type="ARBA" id="ARBA00006987"/>
    </source>
</evidence>
<dbReference type="Gene3D" id="3.40.190.10">
    <property type="entry name" value="Periplasmic binding protein-like II"/>
    <property type="match status" value="1"/>
</dbReference>
<evidence type="ECO:0000313" key="3">
    <source>
        <dbReference type="EMBL" id="MCW8086396.1"/>
    </source>
</evidence>
<feature type="signal peptide" evidence="2">
    <location>
        <begin position="1"/>
        <end position="21"/>
    </location>
</feature>
<dbReference type="InterPro" id="IPR005064">
    <property type="entry name" value="BUG"/>
</dbReference>
<evidence type="ECO:0000313" key="4">
    <source>
        <dbReference type="Proteomes" id="UP001526430"/>
    </source>
</evidence>
<evidence type="ECO:0000256" key="2">
    <source>
        <dbReference type="SAM" id="SignalP"/>
    </source>
</evidence>
<dbReference type="PANTHER" id="PTHR42928">
    <property type="entry name" value="TRICARBOXYLATE-BINDING PROTEIN"/>
    <property type="match status" value="1"/>
</dbReference>
<dbReference type="PANTHER" id="PTHR42928:SF5">
    <property type="entry name" value="BLR1237 PROTEIN"/>
    <property type="match status" value="1"/>
</dbReference>
<sequence length="320" mass="33646">MITRRAALVAGTGALAAPALAQGSAGTIRIIVPFPPGGSVDTVSRLMQPHLQASLGANILVENRGGASGALGTAQAARAAPDGQTFLMVFDTHATNPSLIPNLGFDTRRDLAPVWLLGTAPNMLLVHRNRPWTSLAQVLDAARAQPDRISCGTIGNGSLAHLGMVLAQRAGRFSISHVPYRGGGPLATAAMAGETDLYAATGTIFVEHLRQGVLRPLAVLGPRRRAHLPDVPTMAEAGLPGVEAEAFWGMLAPSGTPAPIIARMEEACRRATEVPEVRERLTGIMGIEMGNSSGAEFGRFLDRQITTWARVIGENNIRPD</sequence>
<dbReference type="Pfam" id="PF03401">
    <property type="entry name" value="TctC"/>
    <property type="match status" value="1"/>
</dbReference>
<dbReference type="EMBL" id="JAPFQI010000008">
    <property type="protein sequence ID" value="MCW8086396.1"/>
    <property type="molecule type" value="Genomic_DNA"/>
</dbReference>
<feature type="chain" id="PRO_5045882177" evidence="2">
    <location>
        <begin position="22"/>
        <end position="320"/>
    </location>
</feature>
<comment type="caution">
    <text evidence="3">The sequence shown here is derived from an EMBL/GenBank/DDBJ whole genome shotgun (WGS) entry which is preliminary data.</text>
</comment>
<proteinExistence type="inferred from homology"/>
<dbReference type="PIRSF" id="PIRSF017082">
    <property type="entry name" value="YflP"/>
    <property type="match status" value="1"/>
</dbReference>
<keyword evidence="4" id="KW-1185">Reference proteome</keyword>
<gene>
    <name evidence="3" type="ORF">OF850_12210</name>
</gene>
<dbReference type="Proteomes" id="UP001526430">
    <property type="component" value="Unassembled WGS sequence"/>
</dbReference>
<name>A0ABT3NW52_9PROT</name>
<dbReference type="Gene3D" id="3.40.190.150">
    <property type="entry name" value="Bordetella uptake gene, domain 1"/>
    <property type="match status" value="1"/>
</dbReference>
<dbReference type="InterPro" id="IPR042100">
    <property type="entry name" value="Bug_dom1"/>
</dbReference>
<organism evidence="3 4">
    <name type="scientific">Sabulicella glaciei</name>
    <dbReference type="NCBI Taxonomy" id="2984948"/>
    <lineage>
        <taxon>Bacteria</taxon>
        <taxon>Pseudomonadati</taxon>
        <taxon>Pseudomonadota</taxon>
        <taxon>Alphaproteobacteria</taxon>
        <taxon>Acetobacterales</taxon>
        <taxon>Acetobacteraceae</taxon>
        <taxon>Sabulicella</taxon>
    </lineage>
</organism>